<sequence length="347" mass="40560">MSEISKAPKKALTKFIISFFTVIIVIIVSFLSYYYFTNRINFTYLSNIKKIYSQINDENKNVSSSLNKVSFISIKEQENITNIINDIKKSEQSFNEIINNVEQISPPEKYISEHKTVLEAIRNNKKIVTQARLILSNLKSKNIPNAISDFNKYINDTNILYSNLKTAKISLPDDFSKFPDTLQTFAYKYFENYDKKNRLFEQYQDYFVSTDAIISQFINTKVNLSIYLDKMKNNHMSIENINAEIEKRLIFLEDIKNTYLEVAAPEKVVDAHSKLDAILEGFELYCKDFKSNLLELSNAGSDEAKLLQISQKFEELEKSYNLLTEDWMRFLDEYNNLKDEFSDINNI</sequence>
<dbReference type="AlphaFoldDB" id="A0A0R3K1Q0"/>
<dbReference type="OrthoDB" id="1950661at2"/>
<feature type="transmembrane region" description="Helical" evidence="1">
    <location>
        <begin position="12"/>
        <end position="36"/>
    </location>
</feature>
<keyword evidence="1" id="KW-1133">Transmembrane helix</keyword>
<evidence type="ECO:0000313" key="3">
    <source>
        <dbReference type="Proteomes" id="UP000052015"/>
    </source>
</evidence>
<dbReference type="EMBL" id="LKHP01000004">
    <property type="protein sequence ID" value="KRQ87180.1"/>
    <property type="molecule type" value="Genomic_DNA"/>
</dbReference>
<keyword evidence="1" id="KW-0472">Membrane</keyword>
<organism evidence="2 3">
    <name type="scientific">Caloramator mitchellensis</name>
    <dbReference type="NCBI Taxonomy" id="908809"/>
    <lineage>
        <taxon>Bacteria</taxon>
        <taxon>Bacillati</taxon>
        <taxon>Bacillota</taxon>
        <taxon>Clostridia</taxon>
        <taxon>Eubacteriales</taxon>
        <taxon>Clostridiaceae</taxon>
        <taxon>Caloramator</taxon>
    </lineage>
</organism>
<keyword evidence="3" id="KW-1185">Reference proteome</keyword>
<gene>
    <name evidence="2" type="ORF">ABG79_00978</name>
</gene>
<dbReference type="Proteomes" id="UP000052015">
    <property type="component" value="Unassembled WGS sequence"/>
</dbReference>
<accession>A0A0R3K1Q0</accession>
<proteinExistence type="predicted"/>
<dbReference type="RefSeq" id="WP_057977711.1">
    <property type="nucleotide sequence ID" value="NZ_LKHP01000004.1"/>
</dbReference>
<reference evidence="2 3" key="1">
    <citation type="submission" date="2015-09" db="EMBL/GenBank/DDBJ databases">
        <title>Draft genome sequence of a Caloramator mitchellensis, a moderate thermophile from the Great Artesian Basin of Australia.</title>
        <authorList>
            <person name="Patel B.K."/>
        </authorList>
    </citation>
    <scope>NUCLEOTIDE SEQUENCE [LARGE SCALE GENOMIC DNA]</scope>
    <source>
        <strain evidence="2 3">VF08</strain>
    </source>
</reference>
<comment type="caution">
    <text evidence="2">The sequence shown here is derived from an EMBL/GenBank/DDBJ whole genome shotgun (WGS) entry which is preliminary data.</text>
</comment>
<name>A0A0R3K1Q0_CALMK</name>
<evidence type="ECO:0000313" key="2">
    <source>
        <dbReference type="EMBL" id="KRQ87180.1"/>
    </source>
</evidence>
<protein>
    <submittedName>
        <fullName evidence="2">Uncharacterized protein</fullName>
    </submittedName>
</protein>
<keyword evidence="1" id="KW-0812">Transmembrane</keyword>
<evidence type="ECO:0000256" key="1">
    <source>
        <dbReference type="SAM" id="Phobius"/>
    </source>
</evidence>
<dbReference type="STRING" id="908809.ABG79_00978"/>